<keyword evidence="2" id="KW-1185">Reference proteome</keyword>
<gene>
    <name evidence="1" type="ORF">RJT34_12544</name>
</gene>
<name>A0AAN9JMC9_CLITE</name>
<accession>A0AAN9JMC9</accession>
<evidence type="ECO:0000313" key="1">
    <source>
        <dbReference type="EMBL" id="KAK7301673.1"/>
    </source>
</evidence>
<evidence type="ECO:0000313" key="2">
    <source>
        <dbReference type="Proteomes" id="UP001359559"/>
    </source>
</evidence>
<reference evidence="1 2" key="1">
    <citation type="submission" date="2024-01" db="EMBL/GenBank/DDBJ databases">
        <title>The genomes of 5 underutilized Papilionoideae crops provide insights into root nodulation and disease resistance.</title>
        <authorList>
            <person name="Yuan L."/>
        </authorList>
    </citation>
    <scope>NUCLEOTIDE SEQUENCE [LARGE SCALE GENOMIC DNA]</scope>
    <source>
        <strain evidence="1">LY-2023</strain>
        <tissue evidence="1">Leaf</tissue>
    </source>
</reference>
<organism evidence="1 2">
    <name type="scientific">Clitoria ternatea</name>
    <name type="common">Butterfly pea</name>
    <dbReference type="NCBI Taxonomy" id="43366"/>
    <lineage>
        <taxon>Eukaryota</taxon>
        <taxon>Viridiplantae</taxon>
        <taxon>Streptophyta</taxon>
        <taxon>Embryophyta</taxon>
        <taxon>Tracheophyta</taxon>
        <taxon>Spermatophyta</taxon>
        <taxon>Magnoliopsida</taxon>
        <taxon>eudicotyledons</taxon>
        <taxon>Gunneridae</taxon>
        <taxon>Pentapetalae</taxon>
        <taxon>rosids</taxon>
        <taxon>fabids</taxon>
        <taxon>Fabales</taxon>
        <taxon>Fabaceae</taxon>
        <taxon>Papilionoideae</taxon>
        <taxon>50 kb inversion clade</taxon>
        <taxon>NPAAA clade</taxon>
        <taxon>indigoferoid/millettioid clade</taxon>
        <taxon>Phaseoleae</taxon>
        <taxon>Clitoria</taxon>
    </lineage>
</organism>
<dbReference type="Proteomes" id="UP001359559">
    <property type="component" value="Unassembled WGS sequence"/>
</dbReference>
<proteinExistence type="predicted"/>
<dbReference type="AlphaFoldDB" id="A0AAN9JMC9"/>
<comment type="caution">
    <text evidence="1">The sequence shown here is derived from an EMBL/GenBank/DDBJ whole genome shotgun (WGS) entry which is preliminary data.</text>
</comment>
<protein>
    <submittedName>
        <fullName evidence="1">Uncharacterized protein</fullName>
    </submittedName>
</protein>
<sequence length="202" mass="22712">MNLARDPLYIPQHQGSLNLLHLFLSRSSFIFPFTVTIPLPRLLFFHSRSPFPLSTETPIPLGNLETHLPLHRASPFSHRASLGPTTRHQPPSSKVSKLGQLLIVACMHVSSRREEDRGKRKVKMLSKCLHRISKVLVCKLYCVFVTVAEADAVYFIICGTVQGEISSFLIVSYSQPNSVFFMFASLHSSVNDLTGTDADFWK</sequence>
<dbReference type="EMBL" id="JAYKXN010000003">
    <property type="protein sequence ID" value="KAK7301673.1"/>
    <property type="molecule type" value="Genomic_DNA"/>
</dbReference>